<dbReference type="InterPro" id="IPR011009">
    <property type="entry name" value="Kinase-like_dom_sf"/>
</dbReference>
<dbReference type="GO" id="GO:0004672">
    <property type="term" value="F:protein kinase activity"/>
    <property type="evidence" value="ECO:0007669"/>
    <property type="project" value="InterPro"/>
</dbReference>
<accession>A0A6J0JIK8</accession>
<name>A0A6J0JIK8_RAPSA</name>
<organism evidence="5 6">
    <name type="scientific">Raphanus sativus</name>
    <name type="common">Radish</name>
    <name type="synonym">Raphanus raphanistrum var. sativus</name>
    <dbReference type="NCBI Taxonomy" id="3726"/>
    <lineage>
        <taxon>Eukaryota</taxon>
        <taxon>Viridiplantae</taxon>
        <taxon>Streptophyta</taxon>
        <taxon>Embryophyta</taxon>
        <taxon>Tracheophyta</taxon>
        <taxon>Spermatophyta</taxon>
        <taxon>Magnoliopsida</taxon>
        <taxon>eudicotyledons</taxon>
        <taxon>Gunneridae</taxon>
        <taxon>Pentapetalae</taxon>
        <taxon>rosids</taxon>
        <taxon>malvids</taxon>
        <taxon>Brassicales</taxon>
        <taxon>Brassicaceae</taxon>
        <taxon>Brassiceae</taxon>
        <taxon>Raphanus</taxon>
    </lineage>
</organism>
<dbReference type="GeneID" id="108807722"/>
<dbReference type="Proteomes" id="UP000504610">
    <property type="component" value="Chromosome 6"/>
</dbReference>
<protein>
    <recommendedName>
        <fullName evidence="2">RING-type E3 ubiquitin transferase</fullName>
        <ecNumber evidence="2">2.3.2.27</ecNumber>
    </recommendedName>
</protein>
<dbReference type="Pfam" id="PF00069">
    <property type="entry name" value="Pkinase"/>
    <property type="match status" value="1"/>
</dbReference>
<dbReference type="RefSeq" id="XP_018435470.1">
    <property type="nucleotide sequence ID" value="XM_018579968.1"/>
</dbReference>
<dbReference type="SUPFAM" id="SSF56112">
    <property type="entry name" value="Protein kinase-like (PK-like)"/>
    <property type="match status" value="1"/>
</dbReference>
<evidence type="ECO:0000256" key="2">
    <source>
        <dbReference type="ARBA" id="ARBA00012483"/>
    </source>
</evidence>
<evidence type="ECO:0000313" key="6">
    <source>
        <dbReference type="RefSeq" id="XP_018435470.1"/>
    </source>
</evidence>
<feature type="domain" description="Protein kinase" evidence="4">
    <location>
        <begin position="1"/>
        <end position="172"/>
    </location>
</feature>
<reference evidence="6" key="2">
    <citation type="submission" date="2025-08" db="UniProtKB">
        <authorList>
            <consortium name="RefSeq"/>
        </authorList>
    </citation>
    <scope>IDENTIFICATION</scope>
    <source>
        <tissue evidence="6">Leaf</tissue>
    </source>
</reference>
<dbReference type="PROSITE" id="PS00108">
    <property type="entry name" value="PROTEIN_KINASE_ST"/>
    <property type="match status" value="1"/>
</dbReference>
<comment type="catalytic activity">
    <reaction evidence="1">
        <text>S-ubiquitinyl-[E2 ubiquitin-conjugating enzyme]-L-cysteine + [acceptor protein]-L-lysine = [E2 ubiquitin-conjugating enzyme]-L-cysteine + N(6)-ubiquitinyl-[acceptor protein]-L-lysine.</text>
        <dbReference type="EC" id="2.3.2.27"/>
    </reaction>
</comment>
<dbReference type="PANTHER" id="PTHR45647">
    <property type="entry name" value="OS02G0152300 PROTEIN"/>
    <property type="match status" value="1"/>
</dbReference>
<dbReference type="Gene3D" id="1.10.510.10">
    <property type="entry name" value="Transferase(Phosphotransferase) domain 1"/>
    <property type="match status" value="1"/>
</dbReference>
<evidence type="ECO:0000256" key="1">
    <source>
        <dbReference type="ARBA" id="ARBA00000900"/>
    </source>
</evidence>
<proteinExistence type="predicted"/>
<keyword evidence="5" id="KW-1185">Reference proteome</keyword>
<evidence type="ECO:0000313" key="5">
    <source>
        <dbReference type="Proteomes" id="UP000504610"/>
    </source>
</evidence>
<gene>
    <name evidence="6" type="primary">LOC108807722</name>
</gene>
<dbReference type="PANTHER" id="PTHR45647:SF125">
    <property type="entry name" value="PROTEIN KINASE DOMAIN-CONTAINING PROTEIN"/>
    <property type="match status" value="1"/>
</dbReference>
<dbReference type="InterPro" id="IPR008271">
    <property type="entry name" value="Ser/Thr_kinase_AS"/>
</dbReference>
<dbReference type="AlphaFoldDB" id="A0A6J0JIK8"/>
<dbReference type="EC" id="2.3.2.27" evidence="2"/>
<evidence type="ECO:0000256" key="3">
    <source>
        <dbReference type="ARBA" id="ARBA00022786"/>
    </source>
</evidence>
<keyword evidence="3" id="KW-0833">Ubl conjugation pathway</keyword>
<dbReference type="OrthoDB" id="4062651at2759"/>
<evidence type="ECO:0000259" key="4">
    <source>
        <dbReference type="PROSITE" id="PS50011"/>
    </source>
</evidence>
<dbReference type="InterPro" id="IPR051348">
    <property type="entry name" value="U-box_ubiquitin_ligases"/>
</dbReference>
<sequence length="172" mass="19285">MKIKGSQHALKWAADHLVFKGQTIILLHVLQEQTIVHRDLKPGNVLIYQNYLSKLVPEVAENVTQCHVTTTAGTLYHIDPEYQQAGMLGVNYQQAVMLGVKPDVYSFGILLLELLTAKRPTSLAYNVEQAMDQGTFKDMLDSAVHKWQALSLAKVALKYAQLSRKDRPDLGK</sequence>
<dbReference type="KEGG" id="rsz:108807722"/>
<dbReference type="PROSITE" id="PS50011">
    <property type="entry name" value="PROTEIN_KINASE_DOM"/>
    <property type="match status" value="1"/>
</dbReference>
<dbReference type="GO" id="GO:0005524">
    <property type="term" value="F:ATP binding"/>
    <property type="evidence" value="ECO:0007669"/>
    <property type="project" value="InterPro"/>
</dbReference>
<reference evidence="5" key="1">
    <citation type="journal article" date="2019" name="Database">
        <title>The radish genome database (RadishGD): an integrated information resource for radish genomics.</title>
        <authorList>
            <person name="Yu H.J."/>
            <person name="Baek S."/>
            <person name="Lee Y.J."/>
            <person name="Cho A."/>
            <person name="Mun J.H."/>
        </authorList>
    </citation>
    <scope>NUCLEOTIDE SEQUENCE [LARGE SCALE GENOMIC DNA]</scope>
    <source>
        <strain evidence="5">cv. WK10039</strain>
    </source>
</reference>
<dbReference type="InterPro" id="IPR000719">
    <property type="entry name" value="Prot_kinase_dom"/>
</dbReference>
<dbReference type="GO" id="GO:0061630">
    <property type="term" value="F:ubiquitin protein ligase activity"/>
    <property type="evidence" value="ECO:0007669"/>
    <property type="project" value="UniProtKB-EC"/>
</dbReference>